<feature type="transmembrane region" description="Helical" evidence="2">
    <location>
        <begin position="326"/>
        <end position="347"/>
    </location>
</feature>
<sequence>LPRHRRRPLGAVRRRAPREVAAARLAAPGRAARQPRRGGPARCRGCPAGGSGRRACGWQEAGAGSGALRPAGGCFAPPGEGEAAGVPGAAGAAAQGTLHAVQAQNQKLIKLLEGIQILGAASIGIEGAGGRRKTDEKIVQLMQFNVQKSTIFNSLRRTYTMAAEDFGPLLSADEGQRVLDLSAQLDQQLRDFRRAIDERRVDEVIINRTTYSAGEAELKLLQALQSSEALLQLLEAPRGDGRASPRRGVGRSESGGRSPAREEFRVRDYMRLDAEKKFFLVTTTSSVEGYDKILRYDLERLLMRLANAMVALCLRFAPAPRAGGHALTHLLTMLFFSLAVSCLIFAAHAHDTRAILGFDTNSLTELSGAAAG</sequence>
<dbReference type="EMBL" id="CAUYUJ010004803">
    <property type="protein sequence ID" value="CAK0811045.1"/>
    <property type="molecule type" value="Genomic_DNA"/>
</dbReference>
<evidence type="ECO:0000256" key="2">
    <source>
        <dbReference type="SAM" id="Phobius"/>
    </source>
</evidence>
<dbReference type="Proteomes" id="UP001189429">
    <property type="component" value="Unassembled WGS sequence"/>
</dbReference>
<evidence type="ECO:0008006" key="5">
    <source>
        <dbReference type="Google" id="ProtNLM"/>
    </source>
</evidence>
<keyword evidence="4" id="KW-1185">Reference proteome</keyword>
<organism evidence="3 4">
    <name type="scientific">Prorocentrum cordatum</name>
    <dbReference type="NCBI Taxonomy" id="2364126"/>
    <lineage>
        <taxon>Eukaryota</taxon>
        <taxon>Sar</taxon>
        <taxon>Alveolata</taxon>
        <taxon>Dinophyceae</taxon>
        <taxon>Prorocentrales</taxon>
        <taxon>Prorocentraceae</taxon>
        <taxon>Prorocentrum</taxon>
    </lineage>
</organism>
<feature type="region of interest" description="Disordered" evidence="1">
    <location>
        <begin position="1"/>
        <end position="44"/>
    </location>
</feature>
<feature type="region of interest" description="Disordered" evidence="1">
    <location>
        <begin position="238"/>
        <end position="261"/>
    </location>
</feature>
<name>A0ABN9R4A0_9DINO</name>
<comment type="caution">
    <text evidence="3">The sequence shown here is derived from an EMBL/GenBank/DDBJ whole genome shotgun (WGS) entry which is preliminary data.</text>
</comment>
<accession>A0ABN9R4A0</accession>
<reference evidence="3" key="1">
    <citation type="submission" date="2023-10" db="EMBL/GenBank/DDBJ databases">
        <authorList>
            <person name="Chen Y."/>
            <person name="Shah S."/>
            <person name="Dougan E. K."/>
            <person name="Thang M."/>
            <person name="Chan C."/>
        </authorList>
    </citation>
    <scope>NUCLEOTIDE SEQUENCE [LARGE SCALE GENOMIC DNA]</scope>
</reference>
<keyword evidence="2" id="KW-1133">Transmembrane helix</keyword>
<evidence type="ECO:0000313" key="4">
    <source>
        <dbReference type="Proteomes" id="UP001189429"/>
    </source>
</evidence>
<feature type="compositionally biased region" description="Low complexity" evidence="1">
    <location>
        <begin position="19"/>
        <end position="44"/>
    </location>
</feature>
<evidence type="ECO:0000256" key="1">
    <source>
        <dbReference type="SAM" id="MobiDB-lite"/>
    </source>
</evidence>
<evidence type="ECO:0000313" key="3">
    <source>
        <dbReference type="EMBL" id="CAK0811045.1"/>
    </source>
</evidence>
<feature type="compositionally biased region" description="Basic residues" evidence="1">
    <location>
        <begin position="1"/>
        <end position="16"/>
    </location>
</feature>
<protein>
    <recommendedName>
        <fullName evidence="5">V-type proton ATPase subunit a</fullName>
    </recommendedName>
</protein>
<keyword evidence="2" id="KW-0472">Membrane</keyword>
<gene>
    <name evidence="3" type="ORF">PCOR1329_LOCUS15797</name>
</gene>
<keyword evidence="2" id="KW-0812">Transmembrane</keyword>
<feature type="non-terminal residue" evidence="3">
    <location>
        <position position="1"/>
    </location>
</feature>
<proteinExistence type="predicted"/>